<dbReference type="PANTHER" id="PTHR34567:SF3">
    <property type="entry name" value="FK506-BINDING-LIKE PROTEIN"/>
    <property type="match status" value="1"/>
</dbReference>
<evidence type="ECO:0000313" key="2">
    <source>
        <dbReference type="Proteomes" id="UP001652660"/>
    </source>
</evidence>
<keyword evidence="2" id="KW-1185">Reference proteome</keyword>
<dbReference type="RefSeq" id="XP_071936530.1">
    <property type="nucleotide sequence ID" value="XM_072080429.1"/>
</dbReference>
<protein>
    <submittedName>
        <fullName evidence="3">Uncharacterized protein isoform X1</fullName>
    </submittedName>
</protein>
<reference evidence="3" key="1">
    <citation type="submission" date="2025-08" db="UniProtKB">
        <authorList>
            <consortium name="RefSeq"/>
        </authorList>
    </citation>
    <scope>IDENTIFICATION</scope>
    <source>
        <tissue evidence="3">Leaves</tissue>
    </source>
</reference>
<evidence type="ECO:0000313" key="3">
    <source>
        <dbReference type="RefSeq" id="XP_071936530.1"/>
    </source>
</evidence>
<gene>
    <name evidence="3" type="primary">LOC113732442</name>
</gene>
<dbReference type="GeneID" id="113732442"/>
<feature type="region of interest" description="Disordered" evidence="1">
    <location>
        <begin position="158"/>
        <end position="241"/>
    </location>
</feature>
<name>A0ABM4WXM1_COFAR</name>
<feature type="region of interest" description="Disordered" evidence="1">
    <location>
        <begin position="20"/>
        <end position="41"/>
    </location>
</feature>
<dbReference type="PANTHER" id="PTHR34567">
    <property type="entry name" value="FK506-BINDING-LIKE PROTEIN"/>
    <property type="match status" value="1"/>
</dbReference>
<proteinExistence type="predicted"/>
<dbReference type="Proteomes" id="UP001652660">
    <property type="component" value="Chromosome 2e"/>
</dbReference>
<sequence length="388" mass="45221">MGKWNNRRWIPRRRYNNNKRYQDYDYEEPPPSPPSPHHSQSNPPGILFSFLNLIVMQDTSGSSWEIDFCKSVRVPWQKVVTTKKYMYCHENVVKWDDSAGEEAFHNAKRRYWEKINGLPCETPLPDQDVYIDEIDWNPNIDARLISDLDGEYFNPDETECAEKSESVTDNEGILDTEGDPGDNPWERGSSQRVDNQKGASSSWGQHYESIKLKNVNDPWKQSGSKAVEPLKNNSWKRRSDESLDWNQESNYNKQSSNANIIPQNSWSRGFDLGCGGEKRQRQDYWTRGWKQWTRSGREPQRSGNAVITSINNFASQTGAPWNRGWTNWEEKQLTQNDSGGHSFSGCRKRGGSFQHGPRYKASRFETNDHVMAYQWQREKSQKTVHFYV</sequence>
<organism evidence="2 3">
    <name type="scientific">Coffea arabica</name>
    <name type="common">Arabian coffee</name>
    <dbReference type="NCBI Taxonomy" id="13443"/>
    <lineage>
        <taxon>Eukaryota</taxon>
        <taxon>Viridiplantae</taxon>
        <taxon>Streptophyta</taxon>
        <taxon>Embryophyta</taxon>
        <taxon>Tracheophyta</taxon>
        <taxon>Spermatophyta</taxon>
        <taxon>Magnoliopsida</taxon>
        <taxon>eudicotyledons</taxon>
        <taxon>Gunneridae</taxon>
        <taxon>Pentapetalae</taxon>
        <taxon>asterids</taxon>
        <taxon>lamiids</taxon>
        <taxon>Gentianales</taxon>
        <taxon>Rubiaceae</taxon>
        <taxon>Ixoroideae</taxon>
        <taxon>Gardenieae complex</taxon>
        <taxon>Bertiereae - Coffeeae clade</taxon>
        <taxon>Coffeeae</taxon>
        <taxon>Coffea</taxon>
    </lineage>
</organism>
<evidence type="ECO:0000256" key="1">
    <source>
        <dbReference type="SAM" id="MobiDB-lite"/>
    </source>
</evidence>
<feature type="compositionally biased region" description="Polar residues" evidence="1">
    <location>
        <begin position="188"/>
        <end position="204"/>
    </location>
</feature>
<feature type="region of interest" description="Disordered" evidence="1">
    <location>
        <begin position="335"/>
        <end position="360"/>
    </location>
</feature>
<accession>A0ABM4WXM1</accession>